<accession>A0ABT0B311</accession>
<feature type="transmembrane region" description="Helical" evidence="1">
    <location>
        <begin position="62"/>
        <end position="80"/>
    </location>
</feature>
<feature type="transmembrane region" description="Helical" evidence="1">
    <location>
        <begin position="196"/>
        <end position="215"/>
    </location>
</feature>
<comment type="caution">
    <text evidence="2">The sequence shown here is derived from an EMBL/GenBank/DDBJ whole genome shotgun (WGS) entry which is preliminary data.</text>
</comment>
<keyword evidence="1" id="KW-0472">Membrane</keyword>
<feature type="transmembrane region" description="Helical" evidence="1">
    <location>
        <begin position="136"/>
        <end position="152"/>
    </location>
</feature>
<feature type="transmembrane region" description="Helical" evidence="1">
    <location>
        <begin position="277"/>
        <end position="301"/>
    </location>
</feature>
<keyword evidence="1" id="KW-1133">Transmembrane helix</keyword>
<sequence>MRMALAGYSLWFDDYASLIFADQPQSRLWSLWMARESNPPLFYSVLHIWRGLGADSVVTLRLLPIIAGIAHVAVVAGICGRWHSRRAAVIVTLLLALSMQHLLVTHMVRGYAFAMLGASISFAGLLSWWDGGRGRLPGMGLFVLGALLAFYTHTTLFLWLGIGPAALVLCHWGAFFHDGLRKGREARTRWVLWRDLLTMVALSCLGTSWWIWVLLHRPAEAALNTAWIVDYNLPQIVFKFMQDGQLLAFVSATEVPLLVAGAAMIACMAWLGRHLALVRLCCIIVALCPLVWWGCSFFQPIVTQRTVQWPMTMLAVILACGMAELRPVPVRLAVVAVAAAVLALNLASHRRELVIEDWDAAMTRAAARPSSALLVQHQAMSLVAAEACALRFKGPCPFTIVALRSGLPSDYWTRGLPGAPLLDDAQARRKLGGFAHVYAVRHGDYDPLLALDYAGRSPRIAWNKPFVEGPFPGASFVTAPEPNAR</sequence>
<evidence type="ECO:0008006" key="4">
    <source>
        <dbReference type="Google" id="ProtNLM"/>
    </source>
</evidence>
<name>A0ABT0B311_9SPHN</name>
<dbReference type="Proteomes" id="UP001162880">
    <property type="component" value="Unassembled WGS sequence"/>
</dbReference>
<evidence type="ECO:0000313" key="2">
    <source>
        <dbReference type="EMBL" id="MCJ2179422.1"/>
    </source>
</evidence>
<feature type="transmembrane region" description="Helical" evidence="1">
    <location>
        <begin position="158"/>
        <end position="176"/>
    </location>
</feature>
<feature type="transmembrane region" description="Helical" evidence="1">
    <location>
        <begin position="87"/>
        <end position="104"/>
    </location>
</feature>
<dbReference type="RefSeq" id="WP_243994380.1">
    <property type="nucleotide sequence ID" value="NZ_JALHLE010000019.1"/>
</dbReference>
<keyword evidence="1" id="KW-0812">Transmembrane</keyword>
<proteinExistence type="predicted"/>
<feature type="transmembrane region" description="Helical" evidence="1">
    <location>
        <begin position="246"/>
        <end position="270"/>
    </location>
</feature>
<evidence type="ECO:0000256" key="1">
    <source>
        <dbReference type="SAM" id="Phobius"/>
    </source>
</evidence>
<protein>
    <recommendedName>
        <fullName evidence="4">Glycosyltransferase RgtA/B/C/D-like domain-containing protein</fullName>
    </recommendedName>
</protein>
<gene>
    <name evidence="2" type="ORF">MTR64_12655</name>
</gene>
<reference evidence="2" key="1">
    <citation type="submission" date="2022-03" db="EMBL/GenBank/DDBJ databases">
        <title>Identification of a novel bacterium isolated from mangrove sediments.</title>
        <authorList>
            <person name="Pan X."/>
        </authorList>
    </citation>
    <scope>NUCLEOTIDE SEQUENCE</scope>
    <source>
        <strain evidence="2">B2580</strain>
    </source>
</reference>
<feature type="transmembrane region" description="Helical" evidence="1">
    <location>
        <begin position="110"/>
        <end position="129"/>
    </location>
</feature>
<dbReference type="EMBL" id="JALHLE010000019">
    <property type="protein sequence ID" value="MCJ2179422.1"/>
    <property type="molecule type" value="Genomic_DNA"/>
</dbReference>
<evidence type="ECO:0000313" key="3">
    <source>
        <dbReference type="Proteomes" id="UP001162880"/>
    </source>
</evidence>
<organism evidence="2 3">
    <name type="scientific">Novosphingobium album</name>
    <name type="common">ex Hu et al. 2023</name>
    <dbReference type="NCBI Taxonomy" id="2930093"/>
    <lineage>
        <taxon>Bacteria</taxon>
        <taxon>Pseudomonadati</taxon>
        <taxon>Pseudomonadota</taxon>
        <taxon>Alphaproteobacteria</taxon>
        <taxon>Sphingomonadales</taxon>
        <taxon>Sphingomonadaceae</taxon>
        <taxon>Novosphingobium</taxon>
    </lineage>
</organism>
<keyword evidence="3" id="KW-1185">Reference proteome</keyword>